<protein>
    <recommendedName>
        <fullName evidence="3">Exocyst subunit Exo70 family protein</fullName>
    </recommendedName>
</protein>
<dbReference type="Gramene" id="TraesSYM2B03G00841640.2">
    <property type="protein sequence ID" value="TraesSYM2B03G00841640.2"/>
    <property type="gene ID" value="TraesSYM2B03G00841640"/>
</dbReference>
<dbReference type="GO" id="GO:0015031">
    <property type="term" value="P:protein transport"/>
    <property type="evidence" value="ECO:0007669"/>
    <property type="project" value="UniProtKB-KW"/>
</dbReference>
<dbReference type="Gene3D" id="1.20.1280.170">
    <property type="entry name" value="Exocyst complex component Exo70"/>
    <property type="match status" value="1"/>
</dbReference>
<evidence type="ECO:0000256" key="3">
    <source>
        <dbReference type="RuleBase" id="RU365026"/>
    </source>
</evidence>
<evidence type="ECO:0000256" key="1">
    <source>
        <dbReference type="ARBA" id="ARBA00006756"/>
    </source>
</evidence>
<comment type="function">
    <text evidence="3">Component of the exocyst complex.</text>
</comment>
<dbReference type="Gramene" id="TraesCS2B03G0092200.1">
    <property type="protein sequence ID" value="TraesCS2B03G0092200.1.CDS"/>
    <property type="gene ID" value="TraesCS2B03G0092200"/>
</dbReference>
<dbReference type="STRING" id="4565.A0A3B6BXW2"/>
<dbReference type="GO" id="GO:0000145">
    <property type="term" value="C:exocyst"/>
    <property type="evidence" value="ECO:0000318"/>
    <property type="project" value="GO_Central"/>
</dbReference>
<dbReference type="Gramene" id="TraesARI2B03G00838700.1">
    <property type="protein sequence ID" value="TraesARI2B03G00838700.1"/>
    <property type="gene ID" value="TraesARI2B03G00838700"/>
</dbReference>
<dbReference type="GO" id="GO:0006887">
    <property type="term" value="P:exocytosis"/>
    <property type="evidence" value="ECO:0000318"/>
    <property type="project" value="GO_Central"/>
</dbReference>
<keyword evidence="7" id="KW-1185">Reference proteome</keyword>
<dbReference type="GeneID" id="123043209"/>
<dbReference type="Gramene" id="TraesCS2B02G045200.1">
    <property type="protein sequence ID" value="TraesCS2B02G045200.1"/>
    <property type="gene ID" value="TraesCS2B02G045200"/>
</dbReference>
<proteinExistence type="inferred from homology"/>
<dbReference type="Pfam" id="PF03081">
    <property type="entry name" value="Exo70_C"/>
    <property type="match status" value="1"/>
</dbReference>
<dbReference type="Gramene" id="TraesROB_scaffold_024895_01G000100.1">
    <property type="protein sequence ID" value="TraesROB_scaffold_024895_01G000100.1"/>
    <property type="gene ID" value="TraesROB_scaffold_024895_01G000100"/>
</dbReference>
<dbReference type="Gramene" id="TraesSTA2B03G00832060.2">
    <property type="protein sequence ID" value="TraesSTA2B03G00832060.2"/>
    <property type="gene ID" value="TraesSTA2B03G00832060"/>
</dbReference>
<organism evidence="6">
    <name type="scientific">Triticum aestivum</name>
    <name type="common">Wheat</name>
    <dbReference type="NCBI Taxonomy" id="4565"/>
    <lineage>
        <taxon>Eukaryota</taxon>
        <taxon>Viridiplantae</taxon>
        <taxon>Streptophyta</taxon>
        <taxon>Embryophyta</taxon>
        <taxon>Tracheophyta</taxon>
        <taxon>Spermatophyta</taxon>
        <taxon>Magnoliopsida</taxon>
        <taxon>Liliopsida</taxon>
        <taxon>Poales</taxon>
        <taxon>Poaceae</taxon>
        <taxon>BOP clade</taxon>
        <taxon>Pooideae</taxon>
        <taxon>Triticodae</taxon>
        <taxon>Triticeae</taxon>
        <taxon>Triticinae</taxon>
        <taxon>Triticum</taxon>
    </lineage>
</organism>
<dbReference type="EnsemblPlants" id="TraesCS2B02G045200.1">
    <property type="protein sequence ID" value="TraesCS2B02G045200.1"/>
    <property type="gene ID" value="TraesCS2B02G045200"/>
</dbReference>
<dbReference type="Gramene" id="TraesPARA_EIv1.0_0612770.1">
    <property type="protein sequence ID" value="TraesPARA_EIv1.0_0612770.1.CDS"/>
    <property type="gene ID" value="TraesPARA_EIv1.0_0612770"/>
</dbReference>
<dbReference type="Gramene" id="TraesNOR2B03G00842330.2">
    <property type="protein sequence ID" value="TraesNOR2B03G00842330.2"/>
    <property type="gene ID" value="TraesNOR2B03G00842330"/>
</dbReference>
<dbReference type="OMA" id="HYECINR"/>
<gene>
    <name evidence="6" type="primary">LOC123043209</name>
</gene>
<reference evidence="6" key="2">
    <citation type="submission" date="2018-10" db="UniProtKB">
        <authorList>
            <consortium name="EnsemblPlants"/>
        </authorList>
    </citation>
    <scope>IDENTIFICATION</scope>
</reference>
<dbReference type="OrthoDB" id="685560at2759"/>
<dbReference type="InterPro" id="IPR004140">
    <property type="entry name" value="Exo70"/>
</dbReference>
<dbReference type="Gramene" id="TraesJUL2B03G00836610.2">
    <property type="protein sequence ID" value="TraesJUL2B03G00836610.2"/>
    <property type="gene ID" value="TraesJUL2B03G00836610"/>
</dbReference>
<reference evidence="6" key="1">
    <citation type="submission" date="2018-08" db="EMBL/GenBank/DDBJ databases">
        <authorList>
            <person name="Rossello M."/>
        </authorList>
    </citation>
    <scope>NUCLEOTIDE SEQUENCE [LARGE SCALE GENOMIC DNA]</scope>
    <source>
        <strain evidence="6">cv. Chinese Spring</strain>
    </source>
</reference>
<dbReference type="InterPro" id="IPR046364">
    <property type="entry name" value="Exo70_C"/>
</dbReference>
<evidence type="ECO:0000259" key="5">
    <source>
        <dbReference type="Pfam" id="PF03081"/>
    </source>
</evidence>
<evidence type="ECO:0000313" key="6">
    <source>
        <dbReference type="EnsemblPlants" id="TraesCS2B02G045200.1"/>
    </source>
</evidence>
<dbReference type="PANTHER" id="PTHR12542:SF28">
    <property type="entry name" value="EXOCYST SUBUNIT EXO70 FAMILY PROTEIN"/>
    <property type="match status" value="1"/>
</dbReference>
<name>A0A3B6BXW2_WHEAT</name>
<evidence type="ECO:0000256" key="2">
    <source>
        <dbReference type="ARBA" id="ARBA00022448"/>
    </source>
</evidence>
<keyword evidence="3" id="KW-0268">Exocytosis</keyword>
<dbReference type="Gramene" id="TraesMAC2B03G00829430.2">
    <property type="protein sequence ID" value="TraesMAC2B03G00829430.2"/>
    <property type="gene ID" value="TraesMAC2B03G00829430"/>
</dbReference>
<dbReference type="RefSeq" id="XP_044321520.1">
    <property type="nucleotide sequence ID" value="XM_044465585.1"/>
</dbReference>
<dbReference type="PANTHER" id="PTHR12542">
    <property type="entry name" value="EXOCYST COMPLEX PROTEIN EXO70"/>
    <property type="match status" value="1"/>
</dbReference>
<dbReference type="Gramene" id="TraesJAG2B03G00831420.1">
    <property type="protein sequence ID" value="TraesJAG2B03G00831420.1"/>
    <property type="gene ID" value="TraesJAG2B03G00831420"/>
</dbReference>
<dbReference type="SUPFAM" id="SSF74788">
    <property type="entry name" value="Cullin repeat-like"/>
    <property type="match status" value="1"/>
</dbReference>
<feature type="compositionally biased region" description="Low complexity" evidence="4">
    <location>
        <begin position="59"/>
        <end position="68"/>
    </location>
</feature>
<dbReference type="Gramene" id="TraesWEE_scaffold_069966_01G000100.1">
    <property type="protein sequence ID" value="TraesWEE_scaffold_069966_01G000100.1"/>
    <property type="gene ID" value="TraesWEE_scaffold_069966_01G000100"/>
</dbReference>
<dbReference type="InterPro" id="IPR016159">
    <property type="entry name" value="Cullin_repeat-like_dom_sf"/>
</dbReference>
<dbReference type="Gramene" id="TraesLAC2B03G00826950.2">
    <property type="protein sequence ID" value="TraesLAC2B03G00826950.2"/>
    <property type="gene ID" value="TraesLAC2B03G00826950"/>
</dbReference>
<evidence type="ECO:0000256" key="4">
    <source>
        <dbReference type="SAM" id="MobiDB-lite"/>
    </source>
</evidence>
<dbReference type="Gramene" id="TraesCLE_scaffold_066183_01G000100.1">
    <property type="protein sequence ID" value="TraesCLE_scaffold_066183_01G000100.1"/>
    <property type="gene ID" value="TraesCLE_scaffold_066183_01G000100"/>
</dbReference>
<dbReference type="AlphaFoldDB" id="A0A3B6BXW2"/>
<feature type="region of interest" description="Disordered" evidence="4">
    <location>
        <begin position="59"/>
        <end position="78"/>
    </location>
</feature>
<dbReference type="SMR" id="A0A3B6BXW2"/>
<dbReference type="Proteomes" id="UP000019116">
    <property type="component" value="Chromosome 2B"/>
</dbReference>
<sequence length="507" mass="58028">MQRPGEEICRLKLWDKGQVFAATENLQRSIEQTPYSIQADTIVCCFSLSRCHSQSSSYDGYASSDGGDNPTPTSSNVRQLHYPSHAHMDPGHVQLILPGSMTLLEDIFHNYEVTFGPGYKEILLQAFSANSDKLCSFFYEADIPWILRRSTKSFKDPSECTEELITMLKVNTQVLCLMQQQLCEQSRPFEELKIGYFNQFAKCHIKKLLDIAVCLSETVWSATHICPMLLAYEALMDVLPLIQKFASSESGDFFSIILRNMREAFRKLIGHIKHFIQSNMEKHQDDVAIHPMTCFLICSMKSFGSHRNLVQSTLAPGDNSSSFGHLLYDVITCWKSVLTEHSNIYRADLQRQYIFLLNNAYHFNTKTDGLLDLLLSDTQIIKQHDDEFKLLFRKWIDSYTEEACTPAKSCLNPNCWWGSQRRSLVAFTSKFNKTFDRQKTWKVPDVVLRQVLKDRIQDCILPDYRRCLENCLSSGLFCSCLQIASAGAGYIYTTETLETTVQGFFEG</sequence>
<evidence type="ECO:0000313" key="7">
    <source>
        <dbReference type="Proteomes" id="UP000019116"/>
    </source>
</evidence>
<dbReference type="GO" id="GO:0005546">
    <property type="term" value="F:phosphatidylinositol-4,5-bisphosphate binding"/>
    <property type="evidence" value="ECO:0007669"/>
    <property type="project" value="InterPro"/>
</dbReference>
<accession>A0A3B6BXW2</accession>
<keyword evidence="3" id="KW-0653">Protein transport</keyword>
<keyword evidence="2 3" id="KW-0813">Transport</keyword>
<feature type="domain" description="Exocyst complex subunit Exo70 C-terminal" evidence="5">
    <location>
        <begin position="165"/>
        <end position="472"/>
    </location>
</feature>
<comment type="similarity">
    <text evidence="1 3">Belongs to the EXO70 family.</text>
</comment>
<dbReference type="Gramene" id="TraesCAD_scaffold_067049_01G000100.1">
    <property type="protein sequence ID" value="TraesCAD_scaffold_067049_01G000100.1"/>
    <property type="gene ID" value="TraesCAD_scaffold_067049_01G000100"/>
</dbReference>